<feature type="chain" id="PRO_5047438972" evidence="4">
    <location>
        <begin position="25"/>
        <end position="384"/>
    </location>
</feature>
<evidence type="ECO:0000313" key="7">
    <source>
        <dbReference type="EMBL" id="GHO59080.1"/>
    </source>
</evidence>
<accession>A0ABQ3V3M2</accession>
<evidence type="ECO:0000256" key="1">
    <source>
        <dbReference type="ARBA" id="ARBA00004418"/>
    </source>
</evidence>
<dbReference type="EMBL" id="BNJG01000003">
    <property type="protein sequence ID" value="GHO59080.1"/>
    <property type="molecule type" value="Genomic_DNA"/>
</dbReference>
<evidence type="ECO:0000256" key="4">
    <source>
        <dbReference type="SAM" id="SignalP"/>
    </source>
</evidence>
<dbReference type="Pfam" id="PF09375">
    <property type="entry name" value="Peptidase_M75"/>
    <property type="match status" value="1"/>
</dbReference>
<dbReference type="CDD" id="cd14656">
    <property type="entry name" value="Imelysin-like_EfeO"/>
    <property type="match status" value="1"/>
</dbReference>
<comment type="subcellular location">
    <subcellularLocation>
        <location evidence="1">Periplasm</location>
    </subcellularLocation>
</comment>
<dbReference type="InterPro" id="IPR028096">
    <property type="entry name" value="EfeO_Cupredoxin"/>
</dbReference>
<name>A0ABQ3V3M2_9CHLR</name>
<protein>
    <submittedName>
        <fullName evidence="7">Iron ABC transporter substrate-binding protein</fullName>
    </submittedName>
</protein>
<organism evidence="7 8">
    <name type="scientific">Ktedonobacter robiniae</name>
    <dbReference type="NCBI Taxonomy" id="2778365"/>
    <lineage>
        <taxon>Bacteria</taxon>
        <taxon>Bacillati</taxon>
        <taxon>Chloroflexota</taxon>
        <taxon>Ktedonobacteria</taxon>
        <taxon>Ktedonobacterales</taxon>
        <taxon>Ktedonobacteraceae</taxon>
        <taxon>Ktedonobacter</taxon>
    </lineage>
</organism>
<dbReference type="Pfam" id="PF13473">
    <property type="entry name" value="Cupredoxin_1"/>
    <property type="match status" value="1"/>
</dbReference>
<dbReference type="PANTHER" id="PTHR39192">
    <property type="entry name" value="IRON UPTAKE SYSTEM COMPONENT EFEO"/>
    <property type="match status" value="1"/>
</dbReference>
<dbReference type="InterPro" id="IPR008972">
    <property type="entry name" value="Cupredoxin"/>
</dbReference>
<comment type="caution">
    <text evidence="7">The sequence shown here is derived from an EMBL/GenBank/DDBJ whole genome shotgun (WGS) entry which is preliminary data.</text>
</comment>
<dbReference type="InterPro" id="IPR038352">
    <property type="entry name" value="Imelysin_sf"/>
</dbReference>
<proteinExistence type="inferred from homology"/>
<dbReference type="InterPro" id="IPR034981">
    <property type="entry name" value="Imelysin-like_EfeO/Algp7"/>
</dbReference>
<keyword evidence="8" id="KW-1185">Reference proteome</keyword>
<dbReference type="Gene3D" id="1.20.1420.20">
    <property type="entry name" value="M75 peptidase, HXXE motif"/>
    <property type="match status" value="1"/>
</dbReference>
<dbReference type="NCBIfam" id="NF041757">
    <property type="entry name" value="EfeO"/>
    <property type="match status" value="1"/>
</dbReference>
<dbReference type="InterPro" id="IPR053377">
    <property type="entry name" value="Iron_uptake_EfeM/EfeO"/>
</dbReference>
<dbReference type="Proteomes" id="UP000654345">
    <property type="component" value="Unassembled WGS sequence"/>
</dbReference>
<dbReference type="InterPro" id="IPR018976">
    <property type="entry name" value="Imelysin-like"/>
</dbReference>
<sequence>MMLVKQRMLLLILLLCGLPLVLLAACGSTSDSNKTGSKNTVTINAYDNYFDPKTINVTANQPVEVTFVNKGTNVHIVEIKGLIAETTMQPGEKKSFTITPQQRSYKLYDELYVSKGMEGAFTGTDKATSSNNAPSDNVQNTKIKNAVETYRQYVIQQTDSLVTSTQQFNDAINAGDLNKAKVLYAPTREYYERIEPIASSFGNLDPGIDAREGDVSDEQWAGFHRIEKALWVDGKTTGLKTYTDQLLKNVKDLRQNLDGIKLVPTDIIDGAVSLLSEASHTKITGEEDRYSHTDLYDLAANVEGSQVAFNSFKDYLSEKNPGLQQDIAGKFQKVQDVLKPFRTDKGFMDYATLKDGDKRAIAQSIDDAGESLSKVAVTLPKTAN</sequence>
<reference evidence="7 8" key="1">
    <citation type="journal article" date="2021" name="Int. J. Syst. Evol. Microbiol.">
        <title>Reticulibacter mediterranei gen. nov., sp. nov., within the new family Reticulibacteraceae fam. nov., and Ktedonospora formicarum gen. nov., sp. nov., Ktedonobacter robiniae sp. nov., Dictyobacter formicarum sp. nov. and Dictyobacter arantiisoli sp. nov., belonging to the class Ktedonobacteria.</title>
        <authorList>
            <person name="Yabe S."/>
            <person name="Zheng Y."/>
            <person name="Wang C.M."/>
            <person name="Sakai Y."/>
            <person name="Abe K."/>
            <person name="Yokota A."/>
            <person name="Donadio S."/>
            <person name="Cavaletti L."/>
            <person name="Monciardini P."/>
        </authorList>
    </citation>
    <scope>NUCLEOTIDE SEQUENCE [LARGE SCALE GENOMIC DNA]</scope>
    <source>
        <strain evidence="7 8">SOSP1-30</strain>
    </source>
</reference>
<feature type="domain" description="Imelysin-like" evidence="5">
    <location>
        <begin position="146"/>
        <end position="373"/>
    </location>
</feature>
<evidence type="ECO:0000259" key="6">
    <source>
        <dbReference type="Pfam" id="PF13473"/>
    </source>
</evidence>
<dbReference type="Gene3D" id="2.60.40.420">
    <property type="entry name" value="Cupredoxins - blue copper proteins"/>
    <property type="match status" value="1"/>
</dbReference>
<dbReference type="RefSeq" id="WP_201375294.1">
    <property type="nucleotide sequence ID" value="NZ_BNJG01000003.1"/>
</dbReference>
<evidence type="ECO:0000259" key="5">
    <source>
        <dbReference type="Pfam" id="PF09375"/>
    </source>
</evidence>
<evidence type="ECO:0000313" key="8">
    <source>
        <dbReference type="Proteomes" id="UP000654345"/>
    </source>
</evidence>
<dbReference type="SUPFAM" id="SSF49503">
    <property type="entry name" value="Cupredoxins"/>
    <property type="match status" value="1"/>
</dbReference>
<feature type="domain" description="EfeO-type cupredoxin-like" evidence="6">
    <location>
        <begin position="21"/>
        <end position="117"/>
    </location>
</feature>
<keyword evidence="3 4" id="KW-0732">Signal</keyword>
<comment type="similarity">
    <text evidence="2">Belongs to the EfeM/EfeO family.</text>
</comment>
<evidence type="ECO:0000256" key="2">
    <source>
        <dbReference type="ARBA" id="ARBA00005989"/>
    </source>
</evidence>
<dbReference type="InterPro" id="IPR050894">
    <property type="entry name" value="EfeM/EfeO_iron_uptake"/>
</dbReference>
<feature type="signal peptide" evidence="4">
    <location>
        <begin position="1"/>
        <end position="24"/>
    </location>
</feature>
<dbReference type="PANTHER" id="PTHR39192:SF1">
    <property type="entry name" value="IRON UPTAKE SYSTEM COMPONENT EFEO"/>
    <property type="match status" value="1"/>
</dbReference>
<dbReference type="PROSITE" id="PS51257">
    <property type="entry name" value="PROKAR_LIPOPROTEIN"/>
    <property type="match status" value="1"/>
</dbReference>
<gene>
    <name evidence="7" type="ORF">KSB_75550</name>
</gene>
<evidence type="ECO:0000256" key="3">
    <source>
        <dbReference type="ARBA" id="ARBA00022729"/>
    </source>
</evidence>